<sequence length="669" mass="75431">MDNKMTPKFLKDDSILYFIVIICLIAVFLIEGMYVYVGFAALILLGVAAITLRKQVVREKELKNYIIEYTKNIENLSVNSFYYSPLPICIIGTAGKIFWFNSKFKELIGALADSIENIEEYDSDFPLKSMEGNKEGTINNIEIDKSGKSFNVMYYQLEEGRFGQDMSYVCYWNENTAYTSLKSRYNDERPIAVLVQIDNYDEISEKLDKGEKSAMTAEVEKILNRYASEMNGYVLKYDTSKFLMMIENKFLDTLEAKKFPMLDDVKNLKGSGDFNFTLSIGAGALAKNLTQLIDYAKGALDVALGRGGDQAVVKRINSVKFYGGTSKAVEKRTKVKARIISYALRQIIDQSSNVLIMGHRVGDMDSLGASIGLYSIARSRGKKANIVLNKVNYALKNMHERMKHEESHYKEALITTEAAMNMIDQNTLVVVLDTHRRSYTEAPELLGKIDKIVLIDHHRRSEEYIENTLLDYIEPYASSTCELVSEIVQYMDDHIKLTKFEADALLAGIVVDTNSFTFKTGVRTFEAASFLRRNGADTADVKQLFNESLDSMKKKTEIIERSEILFGDVAVSYIDELSEDSNVIAAQSADELLTIKDVKLSFVLVRNKDYINISGRSQGNVNVQVIMESLGGGGHLNMAGAQVQTQDMEEAKTKLYEAITNYKKESKDK</sequence>
<comment type="similarity">
    <text evidence="1">Belongs to the GdpP/PdeA phosphodiesterase family.</text>
</comment>
<evidence type="ECO:0000259" key="4">
    <source>
        <dbReference type="PROSITE" id="PS50887"/>
    </source>
</evidence>
<dbReference type="GO" id="GO:0106409">
    <property type="term" value="F:cyclic-di-AMP phosphodiesterase activity"/>
    <property type="evidence" value="ECO:0007669"/>
    <property type="project" value="RHEA"/>
</dbReference>
<dbReference type="Pfam" id="PF01368">
    <property type="entry name" value="DHH"/>
    <property type="match status" value="1"/>
</dbReference>
<evidence type="ECO:0000256" key="3">
    <source>
        <dbReference type="SAM" id="Phobius"/>
    </source>
</evidence>
<dbReference type="InterPro" id="IPR000160">
    <property type="entry name" value="GGDEF_dom"/>
</dbReference>
<evidence type="ECO:0000313" key="6">
    <source>
        <dbReference type="Proteomes" id="UP000315343"/>
    </source>
</evidence>
<dbReference type="GO" id="GO:0016787">
    <property type="term" value="F:hydrolase activity"/>
    <property type="evidence" value="ECO:0007669"/>
    <property type="project" value="UniProtKB-UniRule"/>
</dbReference>
<dbReference type="SUPFAM" id="SSF64182">
    <property type="entry name" value="DHH phosphoesterases"/>
    <property type="match status" value="1"/>
</dbReference>
<comment type="subcellular location">
    <subcellularLocation>
        <location evidence="1">Cell membrane</location>
    </subcellularLocation>
</comment>
<proteinExistence type="inferred from homology"/>
<feature type="binding site" evidence="2">
    <location>
        <position position="512"/>
    </location>
    <ligand>
        <name>Mn(2+)</name>
        <dbReference type="ChEBI" id="CHEBI:29035"/>
        <label>2</label>
    </ligand>
</feature>
<comment type="caution">
    <text evidence="5">The sequence shown here is derived from an EMBL/GenBank/DDBJ whole genome shotgun (WGS) entry which is preliminary data.</text>
</comment>
<dbReference type="Gene3D" id="3.30.450.20">
    <property type="entry name" value="PAS domain"/>
    <property type="match status" value="1"/>
</dbReference>
<feature type="binding site" evidence="2">
    <location>
        <position position="433"/>
    </location>
    <ligand>
        <name>Mn(2+)</name>
        <dbReference type="ChEBI" id="CHEBI:29035"/>
        <label>1</label>
    </ligand>
</feature>
<dbReference type="PANTHER" id="PTHR47618:SF2">
    <property type="entry name" value="CYCLIC-DI-AMP PHOSPHODIESTERASE GDPP"/>
    <property type="match status" value="1"/>
</dbReference>
<dbReference type="InterPro" id="IPR014528">
    <property type="entry name" value="GdpP/PdeA"/>
</dbReference>
<feature type="binding site" evidence="2">
    <location>
        <position position="457"/>
    </location>
    <ligand>
        <name>Mn(2+)</name>
        <dbReference type="ChEBI" id="CHEBI:29035"/>
        <label>2</label>
    </ligand>
</feature>
<accession>A0A562JLE3</accession>
<dbReference type="RefSeq" id="WP_145078614.1">
    <property type="nucleotide sequence ID" value="NZ_VLKH01000001.1"/>
</dbReference>
<dbReference type="Pfam" id="PF24898">
    <property type="entry name" value="GGDEF_GdpP"/>
    <property type="match status" value="1"/>
</dbReference>
<evidence type="ECO:0000313" key="5">
    <source>
        <dbReference type="EMBL" id="TWH83544.1"/>
    </source>
</evidence>
<dbReference type="PROSITE" id="PS50887">
    <property type="entry name" value="GGDEF"/>
    <property type="match status" value="1"/>
</dbReference>
<dbReference type="GO" id="GO:0003676">
    <property type="term" value="F:nucleic acid binding"/>
    <property type="evidence" value="ECO:0007669"/>
    <property type="project" value="UniProtKB-UniRule"/>
</dbReference>
<dbReference type="Proteomes" id="UP000315343">
    <property type="component" value="Unassembled WGS sequence"/>
</dbReference>
<feature type="domain" description="GGDEF" evidence="4">
    <location>
        <begin position="188"/>
        <end position="316"/>
    </location>
</feature>
<dbReference type="PIRSF" id="PIRSF026583">
    <property type="entry name" value="YybT"/>
    <property type="match status" value="1"/>
</dbReference>
<reference evidence="5 6" key="1">
    <citation type="submission" date="2019-07" db="EMBL/GenBank/DDBJ databases">
        <title>Genomic Encyclopedia of Type Strains, Phase I: the one thousand microbial genomes (KMG-I) project.</title>
        <authorList>
            <person name="Kyrpides N."/>
        </authorList>
    </citation>
    <scope>NUCLEOTIDE SEQUENCE [LARGE SCALE GENOMIC DNA]</scope>
    <source>
        <strain evidence="5 6">DSM 13558</strain>
    </source>
</reference>
<keyword evidence="6" id="KW-1185">Reference proteome</keyword>
<dbReference type="InterPro" id="IPR003156">
    <property type="entry name" value="DHHA1_dom"/>
</dbReference>
<dbReference type="OrthoDB" id="9759476at2"/>
<dbReference type="AlphaFoldDB" id="A0A562JLE3"/>
<feature type="binding site" evidence="2">
    <location>
        <position position="365"/>
    </location>
    <ligand>
        <name>Mn(2+)</name>
        <dbReference type="ChEBI" id="CHEBI:29035"/>
        <label>2</label>
    </ligand>
</feature>
<evidence type="ECO:0000256" key="2">
    <source>
        <dbReference type="PIRSR" id="PIRSR026583-50"/>
    </source>
</evidence>
<dbReference type="InterPro" id="IPR038763">
    <property type="entry name" value="DHH_sf"/>
</dbReference>
<dbReference type="PANTHER" id="PTHR47618">
    <property type="entry name" value="BIFUNCTIONAL OLIGORIBONUCLEASE AND PAP PHOSPHATASE NRNA"/>
    <property type="match status" value="1"/>
</dbReference>
<dbReference type="Gene3D" id="3.90.1640.10">
    <property type="entry name" value="inorganic pyrophosphatase (n-terminal core)"/>
    <property type="match status" value="1"/>
</dbReference>
<dbReference type="InterPro" id="IPR051319">
    <property type="entry name" value="Oligoribo/pAp-PDE_c-di-AMP_PDE"/>
</dbReference>
<keyword evidence="3" id="KW-1133">Transmembrane helix</keyword>
<dbReference type="FunFam" id="3.90.1640.10:FF:000002">
    <property type="entry name" value="Cyclic-di-AMP phosphodiesterase"/>
    <property type="match status" value="1"/>
</dbReference>
<dbReference type="InterPro" id="IPR001667">
    <property type="entry name" value="DDH_dom"/>
</dbReference>
<protein>
    <recommendedName>
        <fullName evidence="1">Cyclic-di-AMP phosphodiesterase</fullName>
        <ecNumber evidence="1">3.1.4.-</ecNumber>
    </recommendedName>
</protein>
<dbReference type="Pfam" id="PF02272">
    <property type="entry name" value="DHHA1"/>
    <property type="match status" value="1"/>
</dbReference>
<keyword evidence="2" id="KW-0479">Metal-binding</keyword>
<dbReference type="GO" id="GO:0005886">
    <property type="term" value="C:plasma membrane"/>
    <property type="evidence" value="ECO:0007669"/>
    <property type="project" value="UniProtKB-SubCell"/>
</dbReference>
<organism evidence="5 6">
    <name type="scientific">Sedimentibacter saalensis</name>
    <dbReference type="NCBI Taxonomy" id="130788"/>
    <lineage>
        <taxon>Bacteria</taxon>
        <taxon>Bacillati</taxon>
        <taxon>Bacillota</taxon>
        <taxon>Tissierellia</taxon>
        <taxon>Sedimentibacter</taxon>
    </lineage>
</organism>
<feature type="transmembrane region" description="Helical" evidence="3">
    <location>
        <begin position="14"/>
        <end position="30"/>
    </location>
</feature>
<keyword evidence="1" id="KW-1003">Cell membrane</keyword>
<keyword evidence="3" id="KW-0812">Transmembrane</keyword>
<gene>
    <name evidence="5" type="ORF">LY60_00154</name>
</gene>
<comment type="catalytic activity">
    <reaction evidence="1">
        <text>3',3'-c-di-AMP + H2O = 5'-O-phosphonoadenylyl-(3'-&gt;5')-adenosine + H(+)</text>
        <dbReference type="Rhea" id="RHEA:54420"/>
        <dbReference type="ChEBI" id="CHEBI:15377"/>
        <dbReference type="ChEBI" id="CHEBI:15378"/>
        <dbReference type="ChEBI" id="CHEBI:71500"/>
        <dbReference type="ChEBI" id="CHEBI:138171"/>
    </reaction>
</comment>
<dbReference type="Gene3D" id="3.10.310.30">
    <property type="match status" value="1"/>
</dbReference>
<feature type="binding site" evidence="2">
    <location>
        <position position="433"/>
    </location>
    <ligand>
        <name>Mn(2+)</name>
        <dbReference type="ChEBI" id="CHEBI:29035"/>
        <label>2</label>
    </ligand>
</feature>
<evidence type="ECO:0000256" key="1">
    <source>
        <dbReference type="PIRNR" id="PIRNR026583"/>
    </source>
</evidence>
<keyword evidence="2" id="KW-0464">Manganese</keyword>
<dbReference type="GO" id="GO:0046872">
    <property type="term" value="F:metal ion binding"/>
    <property type="evidence" value="ECO:0007669"/>
    <property type="project" value="UniProtKB-KW"/>
</dbReference>
<dbReference type="EMBL" id="VLKH01000001">
    <property type="protein sequence ID" value="TWH83544.1"/>
    <property type="molecule type" value="Genomic_DNA"/>
</dbReference>
<comment type="cofactor">
    <cofactor evidence="2">
        <name>Mn(2+)</name>
        <dbReference type="ChEBI" id="CHEBI:29035"/>
    </cofactor>
    <text evidence="2">For phosphodiesterase activity, probably binds 2 Mn(2+) per subunit.</text>
</comment>
<keyword evidence="1 3" id="KW-0472">Membrane</keyword>
<dbReference type="EC" id="3.1.4.-" evidence="1"/>
<comment type="function">
    <text evidence="1">Has phosphodiesterase (PDE) activity against cyclic-di-AMP (c-di-AMP).</text>
</comment>
<feature type="binding site" evidence="2">
    <location>
        <position position="359"/>
    </location>
    <ligand>
        <name>Mn(2+)</name>
        <dbReference type="ChEBI" id="CHEBI:29035"/>
        <label>1</label>
    </ligand>
</feature>
<name>A0A562JLE3_9FIRM</name>
<keyword evidence="1" id="KW-0378">Hydrolase</keyword>
<feature type="transmembrane region" description="Helical" evidence="3">
    <location>
        <begin position="36"/>
        <end position="53"/>
    </location>
</feature>
<feature type="binding site" evidence="2">
    <location>
        <position position="363"/>
    </location>
    <ligand>
        <name>Mn(2+)</name>
        <dbReference type="ChEBI" id="CHEBI:29035"/>
        <label>1</label>
    </ligand>
</feature>